<sequence>MSVPSALLSACSNWAPGSAHCGKLGNKYCTVECQKSHWLEHKKCCKSPMSKDKWSPAYFREGRTPAWEIGEAASKFHNRFGGEKYLWGKTHAMDVLNLEQNEGLNYADDIALLFVDSEETNTPLDIAEALIHVWYSASISTSTLSLLQNRVKPLIVELCGKISDKPPNAVLAKTWKFSTGQTLRLVLKKKDWLRLQGFCDIPNGLTPENAAKIRRAVTLAPERADFRDRWYYKDASPSMRIAKQRFREDGLLLPFGNPRGDFDVPNPWLMSDQANPSSGWLTTDVKQTSSPAPEDWYGKLYFFLHKVLKKFLGRLKDLRVSFDIYNVDAKELPLNLKQGIYSRIEVANISDAYYLGIRKTLGLLSPLLQLPQQNPHAQRHVEWKRVE</sequence>
<evidence type="ECO:0000313" key="2">
    <source>
        <dbReference type="Proteomes" id="UP000091956"/>
    </source>
</evidence>
<dbReference type="Proteomes" id="UP000091956">
    <property type="component" value="Unassembled WGS sequence"/>
</dbReference>
<evidence type="ECO:0000313" key="1">
    <source>
        <dbReference type="EMBL" id="OBT97521.1"/>
    </source>
</evidence>
<accession>A0A1B8GNY7</accession>
<gene>
    <name evidence="1" type="ORF">VE01_04562</name>
</gene>
<name>A0A1B8GNY7_9PEZI</name>
<dbReference type="STRING" id="342668.A0A1B8GNY7"/>
<keyword evidence="2" id="KW-1185">Reference proteome</keyword>
<dbReference type="OrthoDB" id="5282002at2759"/>
<dbReference type="AlphaFoldDB" id="A0A1B8GNY7"/>
<reference evidence="2" key="2">
    <citation type="journal article" date="2018" name="Nat. Commun.">
        <title>Extreme sensitivity to ultraviolet light in the fungal pathogen causing white-nose syndrome of bats.</title>
        <authorList>
            <person name="Palmer J.M."/>
            <person name="Drees K.P."/>
            <person name="Foster J.T."/>
            <person name="Lindner D.L."/>
        </authorList>
    </citation>
    <scope>NUCLEOTIDE SEQUENCE [LARGE SCALE GENOMIC DNA]</scope>
    <source>
        <strain evidence="2">UAMH 10579</strain>
    </source>
</reference>
<dbReference type="GeneID" id="28837948"/>
<dbReference type="EMBL" id="KV460221">
    <property type="protein sequence ID" value="OBT97521.1"/>
    <property type="molecule type" value="Genomic_DNA"/>
</dbReference>
<organism evidence="1 2">
    <name type="scientific">Pseudogymnoascus verrucosus</name>
    <dbReference type="NCBI Taxonomy" id="342668"/>
    <lineage>
        <taxon>Eukaryota</taxon>
        <taxon>Fungi</taxon>
        <taxon>Dikarya</taxon>
        <taxon>Ascomycota</taxon>
        <taxon>Pezizomycotina</taxon>
        <taxon>Leotiomycetes</taxon>
        <taxon>Thelebolales</taxon>
        <taxon>Thelebolaceae</taxon>
        <taxon>Pseudogymnoascus</taxon>
    </lineage>
</organism>
<reference evidence="1 2" key="1">
    <citation type="submission" date="2016-03" db="EMBL/GenBank/DDBJ databases">
        <title>Comparative genomics of Pseudogymnoascus destructans, the fungus causing white-nose syndrome of bats.</title>
        <authorList>
            <person name="Palmer J.M."/>
            <person name="Drees K.P."/>
            <person name="Foster J.T."/>
            <person name="Lindner D.L."/>
        </authorList>
    </citation>
    <scope>NUCLEOTIDE SEQUENCE [LARGE SCALE GENOMIC DNA]</scope>
    <source>
        <strain evidence="1 2">UAMH 10579</strain>
    </source>
</reference>
<proteinExistence type="predicted"/>
<protein>
    <recommendedName>
        <fullName evidence="3">MYND-type zinc finger protein samB</fullName>
    </recommendedName>
</protein>
<evidence type="ECO:0008006" key="3">
    <source>
        <dbReference type="Google" id="ProtNLM"/>
    </source>
</evidence>
<dbReference type="RefSeq" id="XP_018131254.1">
    <property type="nucleotide sequence ID" value="XM_018274033.1"/>
</dbReference>